<feature type="compositionally biased region" description="Acidic residues" evidence="1">
    <location>
        <begin position="224"/>
        <end position="255"/>
    </location>
</feature>
<feature type="compositionally biased region" description="Polar residues" evidence="1">
    <location>
        <begin position="163"/>
        <end position="172"/>
    </location>
</feature>
<dbReference type="AlphaFoldDB" id="A0A7R9B547"/>
<proteinExistence type="predicted"/>
<feature type="compositionally biased region" description="Basic and acidic residues" evidence="1">
    <location>
        <begin position="136"/>
        <end position="155"/>
    </location>
</feature>
<evidence type="ECO:0000313" key="2">
    <source>
        <dbReference type="EMBL" id="CAD7266406.1"/>
    </source>
</evidence>
<evidence type="ECO:0000256" key="1">
    <source>
        <dbReference type="SAM" id="MobiDB-lite"/>
    </source>
</evidence>
<dbReference type="Gene3D" id="3.30.40.10">
    <property type="entry name" value="Zinc/RING finger domain, C3HC4 (zinc finger)"/>
    <property type="match status" value="1"/>
</dbReference>
<dbReference type="InterPro" id="IPR011011">
    <property type="entry name" value="Znf_FYVE_PHD"/>
</dbReference>
<dbReference type="InterPro" id="IPR013083">
    <property type="entry name" value="Znf_RING/FYVE/PHD"/>
</dbReference>
<accession>A0A7R9B547</accession>
<gene>
    <name evidence="2" type="ORF">TSIB3V08_LOCUS10425</name>
</gene>
<name>A0A7R9B547_TIMSH</name>
<feature type="region of interest" description="Disordered" evidence="1">
    <location>
        <begin position="136"/>
        <end position="305"/>
    </location>
</feature>
<sequence length="319" mass="34453">MLSDPIGADIPEVDLSHLSDEERAMIQSVMAKAQQLDGDPPHKKEVESRIYHQEITSRREMEFGPKPCPICHTREVNVGSSQECSECRSLTCPNCGALVSSSDNKGWQYQIGLGSARSPVSMLELDSNRAWDAQMRGKDLRREGEQQLDRDREYPCSRPLANGISQPSSPSGKLSPCTPSTPSPTPSPLSDMLTQDNIIRHPGVGSKGGALGGMNLDDGREGSECSEDEEDDEEEESEQDEEEGKEVVESEEEDLAPTVAPGISSGPGQANVTSFYDHSPGEVYTIPEEEEEASSPIGGDGVTSLRQHRLAGGGCLPDL</sequence>
<dbReference type="EMBL" id="OC006939">
    <property type="protein sequence ID" value="CAD7266406.1"/>
    <property type="molecule type" value="Genomic_DNA"/>
</dbReference>
<reference evidence="2" key="1">
    <citation type="submission" date="2020-11" db="EMBL/GenBank/DDBJ databases">
        <authorList>
            <person name="Tran Van P."/>
        </authorList>
    </citation>
    <scope>NUCLEOTIDE SEQUENCE</scope>
</reference>
<dbReference type="SUPFAM" id="SSF57903">
    <property type="entry name" value="FYVE/PHD zinc finger"/>
    <property type="match status" value="1"/>
</dbReference>
<feature type="compositionally biased region" description="Polar residues" evidence="1">
    <location>
        <begin position="266"/>
        <end position="276"/>
    </location>
</feature>
<protein>
    <submittedName>
        <fullName evidence="2">Uncharacterized protein</fullName>
    </submittedName>
</protein>
<organism evidence="2">
    <name type="scientific">Timema shepardi</name>
    <name type="common">Walking stick</name>
    <dbReference type="NCBI Taxonomy" id="629360"/>
    <lineage>
        <taxon>Eukaryota</taxon>
        <taxon>Metazoa</taxon>
        <taxon>Ecdysozoa</taxon>
        <taxon>Arthropoda</taxon>
        <taxon>Hexapoda</taxon>
        <taxon>Insecta</taxon>
        <taxon>Pterygota</taxon>
        <taxon>Neoptera</taxon>
        <taxon>Polyneoptera</taxon>
        <taxon>Phasmatodea</taxon>
        <taxon>Timematodea</taxon>
        <taxon>Timematoidea</taxon>
        <taxon>Timematidae</taxon>
        <taxon>Timema</taxon>
    </lineage>
</organism>